<comment type="caution">
    <text evidence="1">The sequence shown here is derived from an EMBL/GenBank/DDBJ whole genome shotgun (WGS) entry which is preliminary data.</text>
</comment>
<dbReference type="STRING" id="1781255.BH720_17480"/>
<name>A0A1E5QGZ3_9CYAN</name>
<reference evidence="1" key="1">
    <citation type="submission" date="2016-09" db="EMBL/GenBank/DDBJ databases">
        <title>Draft genome of thermotolerant cyanobacterium Desertifilum sp. strain IPPAS B-1220.</title>
        <authorList>
            <person name="Sinetova M.A."/>
            <person name="Bolakhan K."/>
            <person name="Zayadan B.K."/>
            <person name="Mironov K.S."/>
            <person name="Ustinova V."/>
            <person name="Kupriyanova E.V."/>
            <person name="Sidorov R.A."/>
            <person name="Skrypnik A.N."/>
            <person name="Gogoleva N.E."/>
            <person name="Gogolev Y.V."/>
            <person name="Los D.A."/>
        </authorList>
    </citation>
    <scope>NUCLEOTIDE SEQUENCE [LARGE SCALE GENOMIC DNA]</scope>
    <source>
        <strain evidence="1">IPPAS B-1220</strain>
    </source>
</reference>
<dbReference type="InterPro" id="IPR023214">
    <property type="entry name" value="HAD_sf"/>
</dbReference>
<gene>
    <name evidence="1" type="ORF">BH720_17480</name>
</gene>
<dbReference type="InterPro" id="IPR050155">
    <property type="entry name" value="HAD-like_hydrolase_sf"/>
</dbReference>
<dbReference type="Gene3D" id="3.40.50.1000">
    <property type="entry name" value="HAD superfamily/HAD-like"/>
    <property type="match status" value="1"/>
</dbReference>
<dbReference type="GO" id="GO:0008967">
    <property type="term" value="F:phosphoglycolate phosphatase activity"/>
    <property type="evidence" value="ECO:0007669"/>
    <property type="project" value="TreeGrafter"/>
</dbReference>
<evidence type="ECO:0000313" key="1">
    <source>
        <dbReference type="EMBL" id="OEJ73888.1"/>
    </source>
</evidence>
<dbReference type="AlphaFoldDB" id="A0A1E5QGZ3"/>
<dbReference type="OrthoDB" id="368044at2"/>
<organism evidence="1">
    <name type="scientific">Desertifilum tharense IPPAS B-1220</name>
    <dbReference type="NCBI Taxonomy" id="1781255"/>
    <lineage>
        <taxon>Bacteria</taxon>
        <taxon>Bacillati</taxon>
        <taxon>Cyanobacteriota</taxon>
        <taxon>Cyanophyceae</taxon>
        <taxon>Desertifilales</taxon>
        <taxon>Desertifilaceae</taxon>
        <taxon>Desertifilum</taxon>
    </lineage>
</organism>
<sequence length="263" mass="30805">MSPETPGILALDFDGVLCDGLQEYFQTTWRTYRQVWMPSKSEPPEDLAPVFYRLRPVIETGWEMPILLRAIFLGYPEEDILQDWSNVVQQILEAEDLKPKTLEVTLDTQRDTWIASDEMDWLSYHRFFPGVVDKVRSLLSTPVQLFIITTKEERFVRTLLQQQQIDLPQQQIYGKSTDRPKHEILRSLSTTGEKLWFVEDRLKTLQSVQKQADLWDVALFLADWGYNTQTERDSVGDSPRIHLLSLEQFTQDFAQWRPVAKPI</sequence>
<dbReference type="SUPFAM" id="SSF56784">
    <property type="entry name" value="HAD-like"/>
    <property type="match status" value="1"/>
</dbReference>
<dbReference type="GO" id="GO:0006281">
    <property type="term" value="P:DNA repair"/>
    <property type="evidence" value="ECO:0007669"/>
    <property type="project" value="TreeGrafter"/>
</dbReference>
<proteinExistence type="predicted"/>
<dbReference type="EMBL" id="MJGC01000077">
    <property type="protein sequence ID" value="OEJ73888.1"/>
    <property type="molecule type" value="Genomic_DNA"/>
</dbReference>
<dbReference type="RefSeq" id="WP_069968498.1">
    <property type="nucleotide sequence ID" value="NZ_CM124774.1"/>
</dbReference>
<dbReference type="PANTHER" id="PTHR43434">
    <property type="entry name" value="PHOSPHOGLYCOLATE PHOSPHATASE"/>
    <property type="match status" value="1"/>
</dbReference>
<protein>
    <submittedName>
        <fullName evidence="1">Haloacid dehalogenase</fullName>
    </submittedName>
</protein>
<dbReference type="InterPro" id="IPR036412">
    <property type="entry name" value="HAD-like_sf"/>
</dbReference>
<accession>A0A1E5QGZ3</accession>
<dbReference type="PANTHER" id="PTHR43434:SF21">
    <property type="entry name" value="SLL0295 PROTEIN"/>
    <property type="match status" value="1"/>
</dbReference>
<dbReference type="GO" id="GO:0005829">
    <property type="term" value="C:cytosol"/>
    <property type="evidence" value="ECO:0007669"/>
    <property type="project" value="TreeGrafter"/>
</dbReference>